<evidence type="ECO:0000256" key="5">
    <source>
        <dbReference type="ARBA" id="ARBA00022989"/>
    </source>
</evidence>
<dbReference type="CDD" id="cd07571">
    <property type="entry name" value="ALP_N-acyl_transferase"/>
    <property type="match status" value="1"/>
</dbReference>
<dbReference type="InterPro" id="IPR045378">
    <property type="entry name" value="LNT_N"/>
</dbReference>
<evidence type="ECO:0000256" key="4">
    <source>
        <dbReference type="ARBA" id="ARBA00022692"/>
    </source>
</evidence>
<dbReference type="PANTHER" id="PTHR38686">
    <property type="entry name" value="APOLIPOPROTEIN N-ACYLTRANSFERASE"/>
    <property type="match status" value="1"/>
</dbReference>
<feature type="domain" description="CN hydrolase" evidence="10">
    <location>
        <begin position="276"/>
        <end position="535"/>
    </location>
</feature>
<comment type="pathway">
    <text evidence="8">Protein modification; lipoprotein biosynthesis (N-acyl transfer).</text>
</comment>
<comment type="function">
    <text evidence="8">Catalyzes the phospholipid dependent N-acylation of the N-terminal cysteine of apolipoprotein, the last step in lipoprotein maturation.</text>
</comment>
<dbReference type="Gene3D" id="3.60.110.10">
    <property type="entry name" value="Carbon-nitrogen hydrolase"/>
    <property type="match status" value="1"/>
</dbReference>
<evidence type="ECO:0000256" key="8">
    <source>
        <dbReference type="HAMAP-Rule" id="MF_01148"/>
    </source>
</evidence>
<dbReference type="InterPro" id="IPR003010">
    <property type="entry name" value="C-N_Hydrolase"/>
</dbReference>
<evidence type="ECO:0000313" key="12">
    <source>
        <dbReference type="Proteomes" id="UP001168537"/>
    </source>
</evidence>
<dbReference type="NCBIfam" id="TIGR00546">
    <property type="entry name" value="lnt"/>
    <property type="match status" value="1"/>
</dbReference>
<dbReference type="PROSITE" id="PS50263">
    <property type="entry name" value="CN_HYDROLASE"/>
    <property type="match status" value="1"/>
</dbReference>
<dbReference type="InterPro" id="IPR036526">
    <property type="entry name" value="C-N_Hydrolase_sf"/>
</dbReference>
<dbReference type="Pfam" id="PF00795">
    <property type="entry name" value="CN_hydrolase"/>
    <property type="match status" value="1"/>
</dbReference>
<comment type="similarity">
    <text evidence="8">Belongs to the CN hydrolase family. Apolipoprotein N-acyltransferase subfamily.</text>
</comment>
<dbReference type="Pfam" id="PF20154">
    <property type="entry name" value="LNT_N"/>
    <property type="match status" value="1"/>
</dbReference>
<dbReference type="EMBL" id="JAUHJR010000004">
    <property type="protein sequence ID" value="MDN4161911.1"/>
    <property type="molecule type" value="Genomic_DNA"/>
</dbReference>
<keyword evidence="7 8" id="KW-0012">Acyltransferase</keyword>
<evidence type="ECO:0000256" key="3">
    <source>
        <dbReference type="ARBA" id="ARBA00022679"/>
    </source>
</evidence>
<feature type="region of interest" description="Disordered" evidence="9">
    <location>
        <begin position="1"/>
        <end position="32"/>
    </location>
</feature>
<keyword evidence="4 8" id="KW-0812">Transmembrane</keyword>
<reference evidence="11" key="1">
    <citation type="submission" date="2023-06" db="EMBL/GenBank/DDBJ databases">
        <title>Draft genome sequence of Nocardioides sp. SOB72.</title>
        <authorList>
            <person name="Zhang G."/>
        </authorList>
    </citation>
    <scope>NUCLEOTIDE SEQUENCE</scope>
    <source>
        <strain evidence="11">SOB72</strain>
    </source>
</reference>
<accession>A0ABT8EUR1</accession>
<evidence type="ECO:0000259" key="10">
    <source>
        <dbReference type="PROSITE" id="PS50263"/>
    </source>
</evidence>
<dbReference type="InterPro" id="IPR004563">
    <property type="entry name" value="Apolipo_AcylTrfase"/>
</dbReference>
<evidence type="ECO:0000256" key="9">
    <source>
        <dbReference type="SAM" id="MobiDB-lite"/>
    </source>
</evidence>
<evidence type="ECO:0000256" key="1">
    <source>
        <dbReference type="ARBA" id="ARBA00004651"/>
    </source>
</evidence>
<feature type="transmembrane region" description="Helical" evidence="8">
    <location>
        <begin position="113"/>
        <end position="137"/>
    </location>
</feature>
<dbReference type="Proteomes" id="UP001168537">
    <property type="component" value="Unassembled WGS sequence"/>
</dbReference>
<sequence>MSRPGRWGGRRRAAEPPQAGARATSRRGDAAPFHRDAPLSEPVCVGVAAIGGALTACASPPWSVPLLAPLGVALLFWACRGRGAGFGAAMGVVFGAVCFGITLWWLAESIAPVAWVALAGLQAGWLGLAGAGISLVGRLPGAPLWVACVWTAAELARSTQPWGGVPWARLGYTAVDTPWQSALGVLGVSATGTLIALMGAVMSAGLAALVAAGRVRGNGGSNFSGGLRQQSWAWRQAGSPSSPLRRGLTAAAGIVALAGGGAATQPGGQAQAASELTVGIVQGGVPGSGTEVAAHHRAVTARHLAQTRDLMGAGANEKVSASALDLLVWPENATAVDPDRDHTARESLKLASRLAGAPLLAGSIVDGARADEALNQSIVWTSAGPTARYTKQHLVPFGEYVPLRSLASRVSARVAQIPRDMQPGPSPQPMSVGGTKIAVALCFDVAYDEVLRDQVARGAELAVVQTSNAMFLGTAQPEQQWAITRARAVEVGRTVIVASINGISGVIGSDGTVAEQLPTIGAHSAVVSVPATTRTTWAVRLGAWPSRLVLVAALVALLTASGRVWRQTGRLLSGRPPGPTPTRR</sequence>
<keyword evidence="6 8" id="KW-0472">Membrane</keyword>
<dbReference type="EC" id="2.3.1.269" evidence="8"/>
<comment type="caution">
    <text evidence="11">The sequence shown here is derived from an EMBL/GenBank/DDBJ whole genome shotgun (WGS) entry which is preliminary data.</text>
</comment>
<keyword evidence="2 8" id="KW-1003">Cell membrane</keyword>
<gene>
    <name evidence="8 11" type="primary">lnt</name>
    <name evidence="11" type="ORF">QWY29_11165</name>
</gene>
<proteinExistence type="inferred from homology"/>
<evidence type="ECO:0000256" key="7">
    <source>
        <dbReference type="ARBA" id="ARBA00023315"/>
    </source>
</evidence>
<dbReference type="HAMAP" id="MF_01148">
    <property type="entry name" value="Lnt"/>
    <property type="match status" value="1"/>
</dbReference>
<name>A0ABT8EUR1_9ACTN</name>
<protein>
    <recommendedName>
        <fullName evidence="8">Apolipoprotein N-acyltransferase</fullName>
        <shortName evidence="8">ALP N-acyltransferase</shortName>
        <ecNumber evidence="8">2.3.1.269</ecNumber>
    </recommendedName>
</protein>
<evidence type="ECO:0000256" key="2">
    <source>
        <dbReference type="ARBA" id="ARBA00022475"/>
    </source>
</evidence>
<evidence type="ECO:0000256" key="6">
    <source>
        <dbReference type="ARBA" id="ARBA00023136"/>
    </source>
</evidence>
<keyword evidence="5 8" id="KW-1133">Transmembrane helix</keyword>
<evidence type="ECO:0000313" key="11">
    <source>
        <dbReference type="EMBL" id="MDN4161911.1"/>
    </source>
</evidence>
<dbReference type="SUPFAM" id="SSF56317">
    <property type="entry name" value="Carbon-nitrogen hydrolase"/>
    <property type="match status" value="1"/>
</dbReference>
<comment type="caution">
    <text evidence="8">Lacks conserved residue(s) required for the propagation of feature annotation.</text>
</comment>
<comment type="catalytic activity">
    <reaction evidence="8">
        <text>N-terminal S-1,2-diacyl-sn-glyceryl-L-cysteinyl-[lipoprotein] + a glycerophospholipid = N-acyl-S-1,2-diacyl-sn-glyceryl-L-cysteinyl-[lipoprotein] + a 2-acyl-sn-glycero-3-phospholipid + H(+)</text>
        <dbReference type="Rhea" id="RHEA:48228"/>
        <dbReference type="Rhea" id="RHEA-COMP:14681"/>
        <dbReference type="Rhea" id="RHEA-COMP:14684"/>
        <dbReference type="ChEBI" id="CHEBI:15378"/>
        <dbReference type="ChEBI" id="CHEBI:136912"/>
        <dbReference type="ChEBI" id="CHEBI:140656"/>
        <dbReference type="ChEBI" id="CHEBI:140657"/>
        <dbReference type="ChEBI" id="CHEBI:140660"/>
        <dbReference type="EC" id="2.3.1.269"/>
    </reaction>
</comment>
<comment type="subcellular location">
    <subcellularLocation>
        <location evidence="1 8">Cell membrane</location>
        <topology evidence="1 8">Multi-pass membrane protein</topology>
    </subcellularLocation>
</comment>
<keyword evidence="12" id="KW-1185">Reference proteome</keyword>
<dbReference type="PANTHER" id="PTHR38686:SF1">
    <property type="entry name" value="APOLIPOPROTEIN N-ACYLTRANSFERASE"/>
    <property type="match status" value="1"/>
</dbReference>
<keyword evidence="3 8" id="KW-0808">Transferase</keyword>
<feature type="transmembrane region" description="Helical" evidence="8">
    <location>
        <begin position="86"/>
        <end position="107"/>
    </location>
</feature>
<feature type="transmembrane region" description="Helical" evidence="8">
    <location>
        <begin position="183"/>
        <end position="212"/>
    </location>
</feature>
<organism evidence="11 12">
    <name type="scientific">Nocardioides abyssi</name>
    <dbReference type="NCBI Taxonomy" id="3058370"/>
    <lineage>
        <taxon>Bacteria</taxon>
        <taxon>Bacillati</taxon>
        <taxon>Actinomycetota</taxon>
        <taxon>Actinomycetes</taxon>
        <taxon>Propionibacteriales</taxon>
        <taxon>Nocardioidaceae</taxon>
        <taxon>Nocardioides</taxon>
    </lineage>
</organism>